<dbReference type="STRING" id="1123243.SAMN02745190_00442"/>
<feature type="compositionally biased region" description="Polar residues" evidence="1">
    <location>
        <begin position="49"/>
        <end position="76"/>
    </location>
</feature>
<dbReference type="PANTHER" id="PTHR37423:SF2">
    <property type="entry name" value="MEMBRANE-BOUND LYTIC MUREIN TRANSGLYCOSYLASE C"/>
    <property type="match status" value="1"/>
</dbReference>
<dbReference type="AlphaFoldDB" id="A0A1M4TCS0"/>
<evidence type="ECO:0000313" key="3">
    <source>
        <dbReference type="EMBL" id="SHE42349.1"/>
    </source>
</evidence>
<name>A0A1M4TCS0_9FIRM</name>
<gene>
    <name evidence="3" type="ORF">SAMN02745190_00442</name>
</gene>
<dbReference type="InterPro" id="IPR023346">
    <property type="entry name" value="Lysozyme-like_dom_sf"/>
</dbReference>
<feature type="region of interest" description="Disordered" evidence="1">
    <location>
        <begin position="40"/>
        <end position="76"/>
    </location>
</feature>
<keyword evidence="4" id="KW-1185">Reference proteome</keyword>
<dbReference type="CDD" id="cd00254">
    <property type="entry name" value="LT-like"/>
    <property type="match status" value="1"/>
</dbReference>
<organism evidence="3 4">
    <name type="scientific">Schwartzia succinivorans DSM 10502</name>
    <dbReference type="NCBI Taxonomy" id="1123243"/>
    <lineage>
        <taxon>Bacteria</taxon>
        <taxon>Bacillati</taxon>
        <taxon>Bacillota</taxon>
        <taxon>Negativicutes</taxon>
        <taxon>Selenomonadales</taxon>
        <taxon>Selenomonadaceae</taxon>
        <taxon>Schwartzia</taxon>
    </lineage>
</organism>
<reference evidence="3 4" key="1">
    <citation type="submission" date="2016-11" db="EMBL/GenBank/DDBJ databases">
        <authorList>
            <person name="Jaros S."/>
            <person name="Januszkiewicz K."/>
            <person name="Wedrychowicz H."/>
        </authorList>
    </citation>
    <scope>NUCLEOTIDE SEQUENCE [LARGE SCALE GENOMIC DNA]</scope>
    <source>
        <strain evidence="3 4">DSM 10502</strain>
    </source>
</reference>
<evidence type="ECO:0000313" key="4">
    <source>
        <dbReference type="Proteomes" id="UP000184404"/>
    </source>
</evidence>
<dbReference type="EMBL" id="FQUG01000002">
    <property type="protein sequence ID" value="SHE42349.1"/>
    <property type="molecule type" value="Genomic_DNA"/>
</dbReference>
<dbReference type="InterPro" id="IPR008258">
    <property type="entry name" value="Transglycosylase_SLT_dom_1"/>
</dbReference>
<dbReference type="Gene3D" id="1.10.530.10">
    <property type="match status" value="1"/>
</dbReference>
<dbReference type="PANTHER" id="PTHR37423">
    <property type="entry name" value="SOLUBLE LYTIC MUREIN TRANSGLYCOSYLASE-RELATED"/>
    <property type="match status" value="1"/>
</dbReference>
<evidence type="ECO:0000259" key="2">
    <source>
        <dbReference type="Pfam" id="PF01464"/>
    </source>
</evidence>
<protein>
    <submittedName>
        <fullName evidence="3">Transglycosylase SLT domain-containing protein</fullName>
    </submittedName>
</protein>
<evidence type="ECO:0000256" key="1">
    <source>
        <dbReference type="SAM" id="MobiDB-lite"/>
    </source>
</evidence>
<sequence>MDLSSLHAVVQRVADIEYRLGMRRRPGGNTSFQSMLEEQMKSADARKTANGNNARQTAPTVNSAYRSNPSNPVAGVSQTTGLDAGYHDVIAASAKKYNIDPALVSAVAEVESGFHQDAVSDAGAVGIMQLMPDTAASLGINPYDANQNIDGGAKYLSQLLQTFGGDIRKAVAAYNAGPQAVRDHGGVPPYGETEAYVDSVLDLYK</sequence>
<dbReference type="Pfam" id="PF01464">
    <property type="entry name" value="SLT"/>
    <property type="match status" value="1"/>
</dbReference>
<dbReference type="RefSeq" id="WP_072934535.1">
    <property type="nucleotide sequence ID" value="NZ_FQUG01000002.1"/>
</dbReference>
<feature type="domain" description="Transglycosylase SLT" evidence="2">
    <location>
        <begin position="89"/>
        <end position="184"/>
    </location>
</feature>
<dbReference type="Proteomes" id="UP000184404">
    <property type="component" value="Unassembled WGS sequence"/>
</dbReference>
<accession>A0A1M4TCS0</accession>
<proteinExistence type="predicted"/>
<dbReference type="SUPFAM" id="SSF53955">
    <property type="entry name" value="Lysozyme-like"/>
    <property type="match status" value="1"/>
</dbReference>